<reference evidence="2" key="1">
    <citation type="submission" date="2023-07" db="EMBL/GenBank/DDBJ databases">
        <authorList>
            <person name="Stuckert A."/>
        </authorList>
    </citation>
    <scope>NUCLEOTIDE SEQUENCE</scope>
</reference>
<gene>
    <name evidence="2" type="ORF">RIMI_LOCUS17139985</name>
</gene>
<keyword evidence="3" id="KW-1185">Reference proteome</keyword>
<evidence type="ECO:0000313" key="2">
    <source>
        <dbReference type="EMBL" id="CAJ0960103.1"/>
    </source>
</evidence>
<accession>A0ABN9MDL6</accession>
<evidence type="ECO:0000313" key="3">
    <source>
        <dbReference type="Proteomes" id="UP001176940"/>
    </source>
</evidence>
<feature type="compositionally biased region" description="Basic and acidic residues" evidence="1">
    <location>
        <begin position="88"/>
        <end position="97"/>
    </location>
</feature>
<proteinExistence type="predicted"/>
<evidence type="ECO:0000256" key="1">
    <source>
        <dbReference type="SAM" id="MobiDB-lite"/>
    </source>
</evidence>
<dbReference type="EMBL" id="CAUEEQ010049324">
    <property type="protein sequence ID" value="CAJ0960103.1"/>
    <property type="molecule type" value="Genomic_DNA"/>
</dbReference>
<protein>
    <submittedName>
        <fullName evidence="2">Uncharacterized protein</fullName>
    </submittedName>
</protein>
<dbReference type="Proteomes" id="UP001176940">
    <property type="component" value="Unassembled WGS sequence"/>
</dbReference>
<sequence>MVRDCPCAEAGTRHRTSGFNSSVLRSPRNWDRMVEREDLLALAGIRKAMECIFSLHDLSWLDDILPEKIVTVEEPKTEDTDSTDSEDTELKYQEKAPEINISVN</sequence>
<name>A0ABN9MDL6_9NEOB</name>
<organism evidence="2 3">
    <name type="scientific">Ranitomeya imitator</name>
    <name type="common">mimic poison frog</name>
    <dbReference type="NCBI Taxonomy" id="111125"/>
    <lineage>
        <taxon>Eukaryota</taxon>
        <taxon>Metazoa</taxon>
        <taxon>Chordata</taxon>
        <taxon>Craniata</taxon>
        <taxon>Vertebrata</taxon>
        <taxon>Euteleostomi</taxon>
        <taxon>Amphibia</taxon>
        <taxon>Batrachia</taxon>
        <taxon>Anura</taxon>
        <taxon>Neobatrachia</taxon>
        <taxon>Hyloidea</taxon>
        <taxon>Dendrobatidae</taxon>
        <taxon>Dendrobatinae</taxon>
        <taxon>Ranitomeya</taxon>
    </lineage>
</organism>
<comment type="caution">
    <text evidence="2">The sequence shown here is derived from an EMBL/GenBank/DDBJ whole genome shotgun (WGS) entry which is preliminary data.</text>
</comment>
<feature type="region of interest" description="Disordered" evidence="1">
    <location>
        <begin position="73"/>
        <end position="104"/>
    </location>
</feature>
<feature type="region of interest" description="Disordered" evidence="1">
    <location>
        <begin position="1"/>
        <end position="20"/>
    </location>
</feature>